<name>A0A7X9S0L1_9BACT</name>
<evidence type="ECO:0000256" key="1">
    <source>
        <dbReference type="SAM" id="MobiDB-lite"/>
    </source>
</evidence>
<dbReference type="SUPFAM" id="SSF101874">
    <property type="entry name" value="YceI-like"/>
    <property type="match status" value="1"/>
</dbReference>
<dbReference type="Pfam" id="PF04264">
    <property type="entry name" value="YceI"/>
    <property type="match status" value="1"/>
</dbReference>
<dbReference type="EMBL" id="JABANE010000140">
    <property type="protein sequence ID" value="NME72181.1"/>
    <property type="molecule type" value="Genomic_DNA"/>
</dbReference>
<dbReference type="InterPro" id="IPR007372">
    <property type="entry name" value="Lipid/polyisoprenoid-bd_YceI"/>
</dbReference>
<feature type="signal peptide" evidence="2">
    <location>
        <begin position="1"/>
        <end position="25"/>
    </location>
</feature>
<sequence>MTKLVNYLIGALLISAIGCSSPSKSNESSSTTSNEKEVQSEAKYSYDPNGTVVSFTAFKTTDKVGVGGKFLKFDVTPKTAEVSNAIDILPGLTFSIPVNSVETNDVGRNAKIVEHFFGTLLNNETIKGEVKSVSNGKATVSLTMNDITKDVELVAKADKNVVVLKGSIDMATWNGLDAINALNKICYDLHKGADGQSKLWSDVELFVKAKLAQ</sequence>
<keyword evidence="5" id="KW-1185">Reference proteome</keyword>
<evidence type="ECO:0000259" key="3">
    <source>
        <dbReference type="Pfam" id="PF04264"/>
    </source>
</evidence>
<evidence type="ECO:0000313" key="5">
    <source>
        <dbReference type="Proteomes" id="UP000576082"/>
    </source>
</evidence>
<proteinExistence type="predicted"/>
<accession>A0A7X9S0L1</accession>
<feature type="region of interest" description="Disordered" evidence="1">
    <location>
        <begin position="19"/>
        <end position="43"/>
    </location>
</feature>
<feature type="chain" id="PRO_5031247142" evidence="2">
    <location>
        <begin position="26"/>
        <end position="213"/>
    </location>
</feature>
<dbReference type="AlphaFoldDB" id="A0A7X9S0L1"/>
<keyword evidence="2" id="KW-0732">Signal</keyword>
<dbReference type="RefSeq" id="WP_169660374.1">
    <property type="nucleotide sequence ID" value="NZ_JABANE010000140.1"/>
</dbReference>
<feature type="domain" description="Lipid/polyisoprenoid-binding YceI-like" evidence="3">
    <location>
        <begin position="44"/>
        <end position="179"/>
    </location>
</feature>
<evidence type="ECO:0000256" key="2">
    <source>
        <dbReference type="SAM" id="SignalP"/>
    </source>
</evidence>
<comment type="caution">
    <text evidence="4">The sequence shown here is derived from an EMBL/GenBank/DDBJ whole genome shotgun (WGS) entry which is preliminary data.</text>
</comment>
<dbReference type="PROSITE" id="PS51257">
    <property type="entry name" value="PROKAR_LIPOPROTEIN"/>
    <property type="match status" value="1"/>
</dbReference>
<dbReference type="Proteomes" id="UP000576082">
    <property type="component" value="Unassembled WGS sequence"/>
</dbReference>
<dbReference type="Gene3D" id="2.40.128.110">
    <property type="entry name" value="Lipid/polyisoprenoid-binding, YceI-like"/>
    <property type="match status" value="1"/>
</dbReference>
<evidence type="ECO:0000313" key="4">
    <source>
        <dbReference type="EMBL" id="NME72181.1"/>
    </source>
</evidence>
<dbReference type="InterPro" id="IPR036761">
    <property type="entry name" value="TTHA0802/YceI-like_sf"/>
</dbReference>
<gene>
    <name evidence="4" type="ORF">HHU12_29740</name>
</gene>
<protein>
    <submittedName>
        <fullName evidence="4">YceI family protein</fullName>
    </submittedName>
</protein>
<feature type="compositionally biased region" description="Low complexity" evidence="1">
    <location>
        <begin position="20"/>
        <end position="33"/>
    </location>
</feature>
<reference evidence="4 5" key="1">
    <citation type="submission" date="2020-04" db="EMBL/GenBank/DDBJ databases">
        <title>Flammeovirga sp. SR4, a novel species isolated from seawater.</title>
        <authorList>
            <person name="Wang X."/>
        </authorList>
    </citation>
    <scope>NUCLEOTIDE SEQUENCE [LARGE SCALE GENOMIC DNA]</scope>
    <source>
        <strain evidence="4 5">ATCC 23126</strain>
    </source>
</reference>
<organism evidence="4 5">
    <name type="scientific">Flammeovirga aprica JL-4</name>
    <dbReference type="NCBI Taxonomy" id="694437"/>
    <lineage>
        <taxon>Bacteria</taxon>
        <taxon>Pseudomonadati</taxon>
        <taxon>Bacteroidota</taxon>
        <taxon>Cytophagia</taxon>
        <taxon>Cytophagales</taxon>
        <taxon>Flammeovirgaceae</taxon>
        <taxon>Flammeovirga</taxon>
    </lineage>
</organism>